<dbReference type="Pfam" id="PF01943">
    <property type="entry name" value="Polysacc_synt"/>
    <property type="match status" value="1"/>
</dbReference>
<dbReference type="PANTHER" id="PTHR43424:SF1">
    <property type="entry name" value="LOCUS PUTATIVE PROTEIN 1-RELATED"/>
    <property type="match status" value="1"/>
</dbReference>
<evidence type="ECO:0000256" key="4">
    <source>
        <dbReference type="ARBA" id="ARBA00023136"/>
    </source>
</evidence>
<dbReference type="AlphaFoldDB" id="A0A413LCY9"/>
<protein>
    <submittedName>
        <fullName evidence="5">Flippase</fullName>
    </submittedName>
</protein>
<keyword evidence="3" id="KW-1133">Transmembrane helix</keyword>
<keyword evidence="4" id="KW-0472">Membrane</keyword>
<dbReference type="CDD" id="cd13128">
    <property type="entry name" value="MATE_Wzx_like"/>
    <property type="match status" value="1"/>
</dbReference>
<proteinExistence type="predicted"/>
<evidence type="ECO:0000256" key="3">
    <source>
        <dbReference type="ARBA" id="ARBA00022989"/>
    </source>
</evidence>
<evidence type="ECO:0000313" key="6">
    <source>
        <dbReference type="Proteomes" id="UP001055091"/>
    </source>
</evidence>
<dbReference type="Proteomes" id="UP001055091">
    <property type="component" value="Unassembled WGS sequence"/>
</dbReference>
<dbReference type="RefSeq" id="WP_006776750.1">
    <property type="nucleotide sequence ID" value="NZ_BQNJ01000002.1"/>
</dbReference>
<gene>
    <name evidence="5" type="ORF">CE91St55_52810</name>
</gene>
<dbReference type="InterPro" id="IPR052556">
    <property type="entry name" value="PolySynth_Transporter"/>
</dbReference>
<name>A0A413LCY9_9FIRM</name>
<reference evidence="5" key="1">
    <citation type="submission" date="2022-01" db="EMBL/GenBank/DDBJ databases">
        <title>Novel bile acid biosynthetic pathways are enriched in the microbiome of centenarians.</title>
        <authorList>
            <person name="Sato Y."/>
            <person name="Atarashi K."/>
            <person name="Plichta R.D."/>
            <person name="Arai Y."/>
            <person name="Sasajima S."/>
            <person name="Kearney M.S."/>
            <person name="Suda W."/>
            <person name="Takeshita K."/>
            <person name="Sasaki T."/>
            <person name="Okamoto S."/>
            <person name="Skelly N.A."/>
            <person name="Okamura Y."/>
            <person name="Vlamakis H."/>
            <person name="Li Y."/>
            <person name="Tanoue T."/>
            <person name="Takei H."/>
            <person name="Nittono H."/>
            <person name="Narushima S."/>
            <person name="Irie J."/>
            <person name="Itoh H."/>
            <person name="Moriya K."/>
            <person name="Sugiura Y."/>
            <person name="Suematsu M."/>
            <person name="Moritoki N."/>
            <person name="Shibata S."/>
            <person name="Littman R.D."/>
            <person name="Fischbach A.M."/>
            <person name="Uwamino Y."/>
            <person name="Inoue T."/>
            <person name="Honda A."/>
            <person name="Hattori M."/>
            <person name="Murai T."/>
            <person name="Xavier J.R."/>
            <person name="Hirose N."/>
            <person name="Honda K."/>
        </authorList>
    </citation>
    <scope>NUCLEOTIDE SEQUENCE</scope>
    <source>
        <strain evidence="5">CE91-St55</strain>
    </source>
</reference>
<accession>A0A413LCY9</accession>
<dbReference type="GO" id="GO:0016020">
    <property type="term" value="C:membrane"/>
    <property type="evidence" value="ECO:0007669"/>
    <property type="project" value="UniProtKB-SubCell"/>
</dbReference>
<comment type="subcellular location">
    <subcellularLocation>
        <location evidence="1">Membrane</location>
        <topology evidence="1">Multi-pass membrane protein</topology>
    </subcellularLocation>
</comment>
<dbReference type="PANTHER" id="PTHR43424">
    <property type="entry name" value="LOCUS PUTATIVE PROTEIN 1-RELATED"/>
    <property type="match status" value="1"/>
</dbReference>
<keyword evidence="2" id="KW-0812">Transmembrane</keyword>
<evidence type="ECO:0000256" key="1">
    <source>
        <dbReference type="ARBA" id="ARBA00004141"/>
    </source>
</evidence>
<dbReference type="EMBL" id="BQNJ01000002">
    <property type="protein sequence ID" value="GKH03300.1"/>
    <property type="molecule type" value="Genomic_DNA"/>
</dbReference>
<evidence type="ECO:0000256" key="2">
    <source>
        <dbReference type="ARBA" id="ARBA00022692"/>
    </source>
</evidence>
<dbReference type="InterPro" id="IPR002797">
    <property type="entry name" value="Polysacc_synth"/>
</dbReference>
<comment type="caution">
    <text evidence="5">The sequence shown here is derived from an EMBL/GenBank/DDBJ whole genome shotgun (WGS) entry which is preliminary data.</text>
</comment>
<organism evidence="5 6">
    <name type="scientific">Hungatella hathewayi</name>
    <dbReference type="NCBI Taxonomy" id="154046"/>
    <lineage>
        <taxon>Bacteria</taxon>
        <taxon>Bacillati</taxon>
        <taxon>Bacillota</taxon>
        <taxon>Clostridia</taxon>
        <taxon>Lachnospirales</taxon>
        <taxon>Lachnospiraceae</taxon>
        <taxon>Hungatella</taxon>
    </lineage>
</organism>
<evidence type="ECO:0000313" key="5">
    <source>
        <dbReference type="EMBL" id="GKH03300.1"/>
    </source>
</evidence>
<dbReference type="GeneID" id="93150009"/>
<sequence length="484" mass="54537">MARKSIKKNYLFNLSYQILLLITPLITTPYVSRALGADGIGTVSYAGSMVTYFTLFATLGITIYGQREISYVQDSVDKRSKVFWNTKILGFFTSGCAFLIYVIFSLFNDNTPLYLVLAFNILAVFVDVTWFFQGLEEFGKIVIRNTIIRIISILYIFIFVKTKDDILVYAFGLAVFVFLSNLSLWAYLPKYITKISKKDIHPFRLLPTVITLFVPTIAIQVYTVLDKTMIGVITQSSFENGYYEQALKISRTILTLVTALGTVMIPRIGYYFELGDTDEIRRLMYRGYRFVWFLGVPLCLGLISVSSNLVPWFFGPNYDKVVILLKILALLILAIGINNVTGMQYLIPSKRQNIFTFTVVFGACVNFVLNSIFISLWQSIGAAIASVVAEMSIAVIQLIIVRKELSPLRVIKEGVHYYIAGLIMFGVAYMLGNALSPSILHTSIIVIAGALTYFAVLFIIKDQFFISNIKNIASKVISRGRHEV</sequence>